<dbReference type="Proteomes" id="UP000825935">
    <property type="component" value="Chromosome 12"/>
</dbReference>
<keyword evidence="3" id="KW-0813">Transport</keyword>
<feature type="transmembrane region" description="Helical" evidence="8">
    <location>
        <begin position="64"/>
        <end position="90"/>
    </location>
</feature>
<evidence type="ECO:0000256" key="5">
    <source>
        <dbReference type="ARBA" id="ARBA00022970"/>
    </source>
</evidence>
<feature type="transmembrane region" description="Helical" evidence="8">
    <location>
        <begin position="361"/>
        <end position="380"/>
    </location>
</feature>
<evidence type="ECO:0000256" key="2">
    <source>
        <dbReference type="ARBA" id="ARBA00008066"/>
    </source>
</evidence>
<comment type="subcellular location">
    <subcellularLocation>
        <location evidence="1">Membrane</location>
        <topology evidence="1">Multi-pass membrane protein</topology>
    </subcellularLocation>
</comment>
<keyword evidence="4 8" id="KW-0812">Transmembrane</keyword>
<feature type="transmembrane region" description="Helical" evidence="8">
    <location>
        <begin position="231"/>
        <end position="250"/>
    </location>
</feature>
<sequence>MAPVNTRKEDTSISHLLPVKYLEDEQQYDGYNQASLASAVFNLSTSIVGAGIMGLPATMKTVGIIPGIVLIIFVGFLTNYTIDVLLQYTYECKATAYSGVMADSFGRVGRVLLQICIIINNFGLLVVYLIIIADVLSGSTISSVHHTGVLEEWGGGETWWNSRVVVMLFTTLFVLAPLVCIRHLDSLELSSAISVGLAVVFVVVTAAIFMYKLAFGTVSTPQLFPTFSADASAILGLFSVVPVLVTAFICHHTIHPVLNEMRNESDHKKVVQFSISLCTALYVMTSAFGYLLFGEDTLSDILSNFDADLGVPYGTVLSDIVRVGYALHLMLVYPVLNFSLRLNVDELVFPRAVPLTYDNRRFYLVTCCLTSAAFLGASFIPDIWDAFQFTGSTSAVCLGFVFPGAVVLRNRRHIFEGRGKKLLAWFLILLAAGASIMAITGDIYELFE</sequence>
<evidence type="ECO:0000256" key="6">
    <source>
        <dbReference type="ARBA" id="ARBA00022989"/>
    </source>
</evidence>
<evidence type="ECO:0000256" key="3">
    <source>
        <dbReference type="ARBA" id="ARBA00022448"/>
    </source>
</evidence>
<protein>
    <recommendedName>
        <fullName evidence="9">Amino acid transporter transmembrane domain-containing protein</fullName>
    </recommendedName>
</protein>
<dbReference type="PANTHER" id="PTHR22950:SF458">
    <property type="entry name" value="SODIUM-COUPLED NEUTRAL AMINO ACID TRANSPORTER 11-RELATED"/>
    <property type="match status" value="1"/>
</dbReference>
<comment type="caution">
    <text evidence="10">The sequence shown here is derived from an EMBL/GenBank/DDBJ whole genome shotgun (WGS) entry which is preliminary data.</text>
</comment>
<gene>
    <name evidence="10" type="ORF">KP509_12G054700</name>
</gene>
<comment type="similarity">
    <text evidence="2">Belongs to the amino acid/polyamine transporter 2 family.</text>
</comment>
<dbReference type="EMBL" id="CM035417">
    <property type="protein sequence ID" value="KAH7423415.1"/>
    <property type="molecule type" value="Genomic_DNA"/>
</dbReference>
<organism evidence="10 11">
    <name type="scientific">Ceratopteris richardii</name>
    <name type="common">Triangle waterfern</name>
    <dbReference type="NCBI Taxonomy" id="49495"/>
    <lineage>
        <taxon>Eukaryota</taxon>
        <taxon>Viridiplantae</taxon>
        <taxon>Streptophyta</taxon>
        <taxon>Embryophyta</taxon>
        <taxon>Tracheophyta</taxon>
        <taxon>Polypodiopsida</taxon>
        <taxon>Polypodiidae</taxon>
        <taxon>Polypodiales</taxon>
        <taxon>Pteridineae</taxon>
        <taxon>Pteridaceae</taxon>
        <taxon>Parkerioideae</taxon>
        <taxon>Ceratopteris</taxon>
    </lineage>
</organism>
<feature type="transmembrane region" description="Helical" evidence="8">
    <location>
        <begin position="192"/>
        <end position="211"/>
    </location>
</feature>
<reference evidence="10" key="1">
    <citation type="submission" date="2021-08" db="EMBL/GenBank/DDBJ databases">
        <title>WGS assembly of Ceratopteris richardii.</title>
        <authorList>
            <person name="Marchant D.B."/>
            <person name="Chen G."/>
            <person name="Jenkins J."/>
            <person name="Shu S."/>
            <person name="Leebens-Mack J."/>
            <person name="Grimwood J."/>
            <person name="Schmutz J."/>
            <person name="Soltis P."/>
            <person name="Soltis D."/>
            <person name="Chen Z.-H."/>
        </authorList>
    </citation>
    <scope>NUCLEOTIDE SEQUENCE</scope>
    <source>
        <strain evidence="10">Whitten #5841</strain>
        <tissue evidence="10">Leaf</tissue>
    </source>
</reference>
<evidence type="ECO:0000256" key="1">
    <source>
        <dbReference type="ARBA" id="ARBA00004141"/>
    </source>
</evidence>
<accession>A0A8T2TNY7</accession>
<dbReference type="Pfam" id="PF01490">
    <property type="entry name" value="Aa_trans"/>
    <property type="match status" value="1"/>
</dbReference>
<evidence type="ECO:0000259" key="9">
    <source>
        <dbReference type="Pfam" id="PF01490"/>
    </source>
</evidence>
<feature type="transmembrane region" description="Helical" evidence="8">
    <location>
        <begin position="160"/>
        <end position="180"/>
    </location>
</feature>
<feature type="transmembrane region" description="Helical" evidence="8">
    <location>
        <begin position="270"/>
        <end position="293"/>
    </location>
</feature>
<proteinExistence type="inferred from homology"/>
<dbReference type="PANTHER" id="PTHR22950">
    <property type="entry name" value="AMINO ACID TRANSPORTER"/>
    <property type="match status" value="1"/>
</dbReference>
<dbReference type="AlphaFoldDB" id="A0A8T2TNY7"/>
<dbReference type="OMA" id="KARMQNV"/>
<dbReference type="InterPro" id="IPR013057">
    <property type="entry name" value="AA_transpt_TM"/>
</dbReference>
<evidence type="ECO:0000313" key="10">
    <source>
        <dbReference type="EMBL" id="KAH7423416.1"/>
    </source>
</evidence>
<dbReference type="GO" id="GO:0015179">
    <property type="term" value="F:L-amino acid transmembrane transporter activity"/>
    <property type="evidence" value="ECO:0007669"/>
    <property type="project" value="TreeGrafter"/>
</dbReference>
<feature type="transmembrane region" description="Helical" evidence="8">
    <location>
        <begin position="320"/>
        <end position="340"/>
    </location>
</feature>
<evidence type="ECO:0000256" key="8">
    <source>
        <dbReference type="SAM" id="Phobius"/>
    </source>
</evidence>
<feature type="transmembrane region" description="Helical" evidence="8">
    <location>
        <begin position="422"/>
        <end position="444"/>
    </location>
</feature>
<dbReference type="EMBL" id="CM035417">
    <property type="protein sequence ID" value="KAH7423417.1"/>
    <property type="molecule type" value="Genomic_DNA"/>
</dbReference>
<evidence type="ECO:0000256" key="4">
    <source>
        <dbReference type="ARBA" id="ARBA00022692"/>
    </source>
</evidence>
<evidence type="ECO:0000313" key="11">
    <source>
        <dbReference type="Proteomes" id="UP000825935"/>
    </source>
</evidence>
<feature type="transmembrane region" description="Helical" evidence="8">
    <location>
        <begin position="36"/>
        <end position="58"/>
    </location>
</feature>
<dbReference type="OrthoDB" id="28208at2759"/>
<feature type="transmembrane region" description="Helical" evidence="8">
    <location>
        <begin position="386"/>
        <end position="410"/>
    </location>
</feature>
<dbReference type="GO" id="GO:0031090">
    <property type="term" value="C:organelle membrane"/>
    <property type="evidence" value="ECO:0007669"/>
    <property type="project" value="UniProtKB-ARBA"/>
</dbReference>
<keyword evidence="7 8" id="KW-0472">Membrane</keyword>
<evidence type="ECO:0000256" key="7">
    <source>
        <dbReference type="ARBA" id="ARBA00023136"/>
    </source>
</evidence>
<dbReference type="EMBL" id="CM035417">
    <property type="protein sequence ID" value="KAH7423416.1"/>
    <property type="molecule type" value="Genomic_DNA"/>
</dbReference>
<keyword evidence="6 8" id="KW-1133">Transmembrane helix</keyword>
<keyword evidence="11" id="KW-1185">Reference proteome</keyword>
<name>A0A8T2TNY7_CERRI</name>
<keyword evidence="5" id="KW-0029">Amino-acid transport</keyword>
<dbReference type="EMBL" id="CM035417">
    <property type="protein sequence ID" value="KAH7423414.1"/>
    <property type="molecule type" value="Genomic_DNA"/>
</dbReference>
<feature type="transmembrane region" description="Helical" evidence="8">
    <location>
        <begin position="111"/>
        <end position="133"/>
    </location>
</feature>
<feature type="domain" description="Amino acid transporter transmembrane" evidence="9">
    <location>
        <begin position="33"/>
        <end position="439"/>
    </location>
</feature>